<feature type="compositionally biased region" description="Acidic residues" evidence="3">
    <location>
        <begin position="435"/>
        <end position="471"/>
    </location>
</feature>
<comment type="function">
    <text evidence="2">Component of the FACT complex, a general chromatin factor that acts to reorganize nucleosomes. The FACT complex is involved in multiple processes that require DNA as a template such as mRNA elongation, DNA replication and DNA repair. During transcription elongation the FACT complex acts as a histone chaperone that both destabilizes and restores nucleosomal structure. It facilitates the passage of RNA polymerase II and transcription by promoting the dissociation of one histone H2A-H2B dimer from the nucleosome, then subsequently promotes the reestablishment of the nucleosome following the passage of RNA polymerase II.</text>
</comment>
<evidence type="ECO:0000256" key="3">
    <source>
        <dbReference type="SAM" id="MobiDB-lite"/>
    </source>
</evidence>
<evidence type="ECO:0000313" key="5">
    <source>
        <dbReference type="EMBL" id="EPQ55635.1"/>
    </source>
</evidence>
<dbReference type="RefSeq" id="XP_007865705.1">
    <property type="nucleotide sequence ID" value="XM_007867514.1"/>
</dbReference>
<comment type="similarity">
    <text evidence="1">Belongs to the RTT106 family.</text>
</comment>
<dbReference type="PANTHER" id="PTHR45849:SF3">
    <property type="entry name" value="HISTONE CHAPERONE RTT106"/>
    <property type="match status" value="1"/>
</dbReference>
<evidence type="ECO:0000256" key="2">
    <source>
        <dbReference type="ARBA" id="ARBA00025370"/>
    </source>
</evidence>
<feature type="region of interest" description="Disordered" evidence="3">
    <location>
        <begin position="73"/>
        <end position="118"/>
    </location>
</feature>
<dbReference type="OMA" id="AMPEAHR"/>
<evidence type="ECO:0000256" key="1">
    <source>
        <dbReference type="ARBA" id="ARBA00006159"/>
    </source>
</evidence>
<dbReference type="Proteomes" id="UP000030669">
    <property type="component" value="Unassembled WGS sequence"/>
</dbReference>
<sequence length="521" mass="56201">MSQDLRYVNALKACLPTGFAPELADSTTAPETLALIDRLLCFASGGECPDDVPEQVRQEWDAKQAELETAMRRLVEDKADGKRKRDEDPIAASTSAKRVKVSESGTESPAPADHDRDDAPLHTLHAISVSSPVRKKVDVIVHERSLKFVHPSTTVSIPRSSIKHAFLLPTRGKAKPHWTVVLLTDAAASSRAQQKGKAPETTQIIFGLEAAAPSALMTTTYPTPGTPSKETHPKNTPTLPLLRTFFNKLGVQPHEPSTSVFRSTLPDMMSPGEAGSPSLTAYMGAKPGSLYFFETGLLWGETKPYHWWPLEDLAPMEEDEGSLRGGVRVVWAGGRLCTIVLSRKGDEEGVQELDEGEETHLGMVDAKEKGEVEEWVRRHKRWFGKGKGGSGAAQAGKVKEVAMNGEDGEEMGDSDDEEDEDFEGDSDSDGGSPTEDSEEEGDVGGEEDAAGSDASGGEEDGEGDEDDEEGDLNPARHPLMRPGAVPKMSKGVMDMVVGVVEQEFLGPGNDLGSEEEDELDD</sequence>
<organism evidence="5 6">
    <name type="scientific">Gloeophyllum trabeum (strain ATCC 11539 / FP-39264 / Madison 617)</name>
    <name type="common">Brown rot fungus</name>
    <dbReference type="NCBI Taxonomy" id="670483"/>
    <lineage>
        <taxon>Eukaryota</taxon>
        <taxon>Fungi</taxon>
        <taxon>Dikarya</taxon>
        <taxon>Basidiomycota</taxon>
        <taxon>Agaricomycotina</taxon>
        <taxon>Agaricomycetes</taxon>
        <taxon>Gloeophyllales</taxon>
        <taxon>Gloeophyllaceae</taxon>
        <taxon>Gloeophyllum</taxon>
    </lineage>
</organism>
<evidence type="ECO:0000313" key="6">
    <source>
        <dbReference type="Proteomes" id="UP000030669"/>
    </source>
</evidence>
<dbReference type="GeneID" id="19300715"/>
<dbReference type="InterPro" id="IPR013719">
    <property type="entry name" value="RTT106/SPT16-like_middle_dom"/>
</dbReference>
<dbReference type="PANTHER" id="PTHR45849">
    <property type="entry name" value="FACT COMPLEX SUBUNIT SSRP1"/>
    <property type="match status" value="1"/>
</dbReference>
<dbReference type="OrthoDB" id="75754at2759"/>
<evidence type="ECO:0000259" key="4">
    <source>
        <dbReference type="SMART" id="SM01287"/>
    </source>
</evidence>
<dbReference type="KEGG" id="gtr:GLOTRDRAFT_121163"/>
<proteinExistence type="inferred from homology"/>
<feature type="compositionally biased region" description="Acidic residues" evidence="3">
    <location>
        <begin position="406"/>
        <end position="428"/>
    </location>
</feature>
<dbReference type="InterPro" id="IPR011993">
    <property type="entry name" value="PH-like_dom_sf"/>
</dbReference>
<dbReference type="STRING" id="670483.S7RMH4"/>
<feature type="region of interest" description="Disordered" evidence="3">
    <location>
        <begin position="383"/>
        <end position="487"/>
    </location>
</feature>
<name>S7RMH4_GLOTA</name>
<dbReference type="GO" id="GO:0031491">
    <property type="term" value="F:nucleosome binding"/>
    <property type="evidence" value="ECO:0007669"/>
    <property type="project" value="TreeGrafter"/>
</dbReference>
<gene>
    <name evidence="5" type="ORF">GLOTRDRAFT_121163</name>
</gene>
<protein>
    <recommendedName>
        <fullName evidence="4">Histone chaperone RTT106/FACT complex subunit SPT16-like middle domain-containing protein</fullName>
    </recommendedName>
</protein>
<dbReference type="SMART" id="SM01287">
    <property type="entry name" value="Rtt106"/>
    <property type="match status" value="1"/>
</dbReference>
<accession>S7RMH4</accession>
<dbReference type="GO" id="GO:0042393">
    <property type="term" value="F:histone binding"/>
    <property type="evidence" value="ECO:0007669"/>
    <property type="project" value="TreeGrafter"/>
</dbReference>
<dbReference type="HOGENOM" id="CLU_020806_0_0_1"/>
<dbReference type="Gene3D" id="2.30.29.30">
    <property type="entry name" value="Pleckstrin-homology domain (PH domain)/Phosphotyrosine-binding domain (PTB)"/>
    <property type="match status" value="1"/>
</dbReference>
<dbReference type="SUPFAM" id="SSF50729">
    <property type="entry name" value="PH domain-like"/>
    <property type="match status" value="1"/>
</dbReference>
<dbReference type="EMBL" id="KB469301">
    <property type="protein sequence ID" value="EPQ55635.1"/>
    <property type="molecule type" value="Genomic_DNA"/>
</dbReference>
<reference evidence="5 6" key="1">
    <citation type="journal article" date="2012" name="Science">
        <title>The Paleozoic origin of enzymatic lignin decomposition reconstructed from 31 fungal genomes.</title>
        <authorList>
            <person name="Floudas D."/>
            <person name="Binder M."/>
            <person name="Riley R."/>
            <person name="Barry K."/>
            <person name="Blanchette R.A."/>
            <person name="Henrissat B."/>
            <person name="Martinez A.T."/>
            <person name="Otillar R."/>
            <person name="Spatafora J.W."/>
            <person name="Yadav J.S."/>
            <person name="Aerts A."/>
            <person name="Benoit I."/>
            <person name="Boyd A."/>
            <person name="Carlson A."/>
            <person name="Copeland A."/>
            <person name="Coutinho P.M."/>
            <person name="de Vries R.P."/>
            <person name="Ferreira P."/>
            <person name="Findley K."/>
            <person name="Foster B."/>
            <person name="Gaskell J."/>
            <person name="Glotzer D."/>
            <person name="Gorecki P."/>
            <person name="Heitman J."/>
            <person name="Hesse C."/>
            <person name="Hori C."/>
            <person name="Igarashi K."/>
            <person name="Jurgens J.A."/>
            <person name="Kallen N."/>
            <person name="Kersten P."/>
            <person name="Kohler A."/>
            <person name="Kuees U."/>
            <person name="Kumar T.K.A."/>
            <person name="Kuo A."/>
            <person name="LaButti K."/>
            <person name="Larrondo L.F."/>
            <person name="Lindquist E."/>
            <person name="Ling A."/>
            <person name="Lombard V."/>
            <person name="Lucas S."/>
            <person name="Lundell T."/>
            <person name="Martin R."/>
            <person name="McLaughlin D.J."/>
            <person name="Morgenstern I."/>
            <person name="Morin E."/>
            <person name="Murat C."/>
            <person name="Nagy L.G."/>
            <person name="Nolan M."/>
            <person name="Ohm R.A."/>
            <person name="Patyshakuliyeva A."/>
            <person name="Rokas A."/>
            <person name="Ruiz-Duenas F.J."/>
            <person name="Sabat G."/>
            <person name="Salamov A."/>
            <person name="Samejima M."/>
            <person name="Schmutz J."/>
            <person name="Slot J.C."/>
            <person name="St John F."/>
            <person name="Stenlid J."/>
            <person name="Sun H."/>
            <person name="Sun S."/>
            <person name="Syed K."/>
            <person name="Tsang A."/>
            <person name="Wiebenga A."/>
            <person name="Young D."/>
            <person name="Pisabarro A."/>
            <person name="Eastwood D.C."/>
            <person name="Martin F."/>
            <person name="Cullen D."/>
            <person name="Grigoriev I.V."/>
            <person name="Hibbett D.S."/>
        </authorList>
    </citation>
    <scope>NUCLEOTIDE SEQUENCE [LARGE SCALE GENOMIC DNA]</scope>
    <source>
        <strain evidence="5 6">ATCC 11539</strain>
    </source>
</reference>
<keyword evidence="6" id="KW-1185">Reference proteome</keyword>
<dbReference type="InterPro" id="IPR050454">
    <property type="entry name" value="RTT106/SSRP1_HistChap/FACT"/>
</dbReference>
<feature type="compositionally biased region" description="Basic and acidic residues" evidence="3">
    <location>
        <begin position="73"/>
        <end position="88"/>
    </location>
</feature>
<feature type="domain" description="Histone chaperone RTT106/FACT complex subunit SPT16-like middle" evidence="4">
    <location>
        <begin position="276"/>
        <end position="386"/>
    </location>
</feature>
<dbReference type="Pfam" id="PF08512">
    <property type="entry name" value="Rttp106-like_middle"/>
    <property type="match status" value="1"/>
</dbReference>
<dbReference type="eggNOG" id="ENOG502R9PE">
    <property type="taxonomic scope" value="Eukaryota"/>
</dbReference>
<dbReference type="AlphaFoldDB" id="S7RMH4"/>